<dbReference type="EMBL" id="VSIX01000050">
    <property type="protein sequence ID" value="TYB31155.1"/>
    <property type="molecule type" value="Genomic_DNA"/>
</dbReference>
<proteinExistence type="predicted"/>
<accession>A0A5D0MGZ0</accession>
<dbReference type="InterPro" id="IPR008988">
    <property type="entry name" value="Transcriptional_repressor_C"/>
</dbReference>
<reference evidence="3" key="1">
    <citation type="submission" date="2019-08" db="EMBL/GenBank/DDBJ databases">
        <title>Genomic characterization of a novel candidate phylum (ARYD3) from a high temperature, high salinity tertiary oil reservoir in north central Oklahoma, USA.</title>
        <authorList>
            <person name="Youssef N.H."/>
            <person name="Yadav A."/>
            <person name="Elshahed M.S."/>
        </authorList>
    </citation>
    <scope>NUCLEOTIDE SEQUENCE [LARGE SCALE GENOMIC DNA]</scope>
    <source>
        <strain evidence="3">ARYD3</strain>
    </source>
</reference>
<keyword evidence="1" id="KW-0408">Iron</keyword>
<gene>
    <name evidence="3" type="ORF">FXF47_05490</name>
</gene>
<keyword evidence="4" id="KW-1185">Reference proteome</keyword>
<dbReference type="PANTHER" id="PTHR43151:SF1">
    <property type="entry name" value="SSR2333 PROTEIN"/>
    <property type="match status" value="1"/>
</dbReference>
<sequence>MKPLTEFPKNTKVTVKSIGGGRRYQHRLKSMGIVIGKTLEINKNGPGPLLIKVDNTRLMLGQGEAKKIFAEKLKNKSSKNR</sequence>
<evidence type="ECO:0000259" key="2">
    <source>
        <dbReference type="SMART" id="SM00899"/>
    </source>
</evidence>
<dbReference type="InterPro" id="IPR007167">
    <property type="entry name" value="Fe-transptr_FeoA-like"/>
</dbReference>
<dbReference type="SMART" id="SM00899">
    <property type="entry name" value="FeoA"/>
    <property type="match status" value="1"/>
</dbReference>
<feature type="domain" description="Ferrous iron transporter FeoA-like" evidence="2">
    <location>
        <begin position="2"/>
        <end position="72"/>
    </location>
</feature>
<dbReference type="AlphaFoldDB" id="A0A5D0MGZ0"/>
<dbReference type="Proteomes" id="UP000324143">
    <property type="component" value="Unassembled WGS sequence"/>
</dbReference>
<protein>
    <submittedName>
        <fullName evidence="3">Ferrous iron transport protein A</fullName>
    </submittedName>
</protein>
<evidence type="ECO:0000313" key="4">
    <source>
        <dbReference type="Proteomes" id="UP000324143"/>
    </source>
</evidence>
<dbReference type="InterPro" id="IPR038157">
    <property type="entry name" value="FeoA_core_dom"/>
</dbReference>
<evidence type="ECO:0000256" key="1">
    <source>
        <dbReference type="ARBA" id="ARBA00023004"/>
    </source>
</evidence>
<dbReference type="SUPFAM" id="SSF50037">
    <property type="entry name" value="C-terminal domain of transcriptional repressors"/>
    <property type="match status" value="1"/>
</dbReference>
<dbReference type="InterPro" id="IPR053184">
    <property type="entry name" value="FeoA-like"/>
</dbReference>
<dbReference type="Gene3D" id="2.30.30.90">
    <property type="match status" value="1"/>
</dbReference>
<dbReference type="PANTHER" id="PTHR43151">
    <property type="entry name" value="FEOA FAMILY PROTEIN"/>
    <property type="match status" value="1"/>
</dbReference>
<comment type="caution">
    <text evidence="3">The sequence shown here is derived from an EMBL/GenBank/DDBJ whole genome shotgun (WGS) entry which is preliminary data.</text>
</comment>
<dbReference type="Pfam" id="PF04023">
    <property type="entry name" value="FeoA"/>
    <property type="match status" value="1"/>
</dbReference>
<organism evidence="3 4">
    <name type="scientific">Candidatus Mcinerneyibacterium aminivorans</name>
    <dbReference type="NCBI Taxonomy" id="2703815"/>
    <lineage>
        <taxon>Bacteria</taxon>
        <taxon>Candidatus Macinerneyibacteriota</taxon>
        <taxon>Candidatus Mcinerneyibacteria</taxon>
        <taxon>Candidatus Mcinerneyibacteriales</taxon>
        <taxon>Candidatus Mcinerneyibacteriaceae</taxon>
        <taxon>Candidatus Mcinerneyibacterium</taxon>
    </lineage>
</organism>
<dbReference type="GO" id="GO:0046914">
    <property type="term" value="F:transition metal ion binding"/>
    <property type="evidence" value="ECO:0007669"/>
    <property type="project" value="InterPro"/>
</dbReference>
<name>A0A5D0MGZ0_9BACT</name>
<evidence type="ECO:0000313" key="3">
    <source>
        <dbReference type="EMBL" id="TYB31155.1"/>
    </source>
</evidence>